<dbReference type="InterPro" id="IPR046431">
    <property type="entry name" value="FAF_dom"/>
</dbReference>
<accession>A0ABD1C7G5</accession>
<proteinExistence type="inferred from homology"/>
<dbReference type="AlphaFoldDB" id="A0ABD1C7G5"/>
<dbReference type="Proteomes" id="UP001558713">
    <property type="component" value="Unassembled WGS sequence"/>
</dbReference>
<protein>
    <recommendedName>
        <fullName evidence="3">FAF domain-containing protein</fullName>
    </recommendedName>
</protein>
<evidence type="ECO:0000313" key="5">
    <source>
        <dbReference type="Proteomes" id="UP001558713"/>
    </source>
</evidence>
<dbReference type="PANTHER" id="PTHR33155">
    <property type="entry name" value="FANTASTIC FOUR-LIKE PROTEIN (DUF3049)"/>
    <property type="match status" value="1"/>
</dbReference>
<feature type="region of interest" description="Disordered" evidence="2">
    <location>
        <begin position="203"/>
        <end position="226"/>
    </location>
</feature>
<name>A0ABD1C7G5_CARAN</name>
<dbReference type="Pfam" id="PF11250">
    <property type="entry name" value="FAF"/>
    <property type="match status" value="1"/>
</dbReference>
<evidence type="ECO:0000313" key="4">
    <source>
        <dbReference type="EMBL" id="KAL1225395.1"/>
    </source>
</evidence>
<gene>
    <name evidence="4" type="ORF">V5N11_009049</name>
</gene>
<keyword evidence="5" id="KW-1185">Reference proteome</keyword>
<sequence length="313" mass="36259">MSFYKRSFHSFLGQTNIKTMAFKDEPLCLGHDEINGSIPSVTTDPGGIGFADEANGLMLCTEYLGFESYDMRMSDNEMENKMACQVEAEAERVETKRRKMKENVVAQERKREFPPPLSSLNGRGKRSFYLKPVRKDGRLELTQVMIDRPEIFHASREDGRLRLHLVDSVNNPMRAYCDPQETVDLEEESKGLDQPIAYFTNESESKNISGSDLESGREIKEDNNDDASHQVVDLSMINDDSVVKSWRCHEVSLNSDDEDVHDAREWRYKSCYKFMASMNHDGINHHHHHLHPYHQHNSNNNMHLWSRTYVKTR</sequence>
<dbReference type="InterPro" id="IPR021410">
    <property type="entry name" value="FAF"/>
</dbReference>
<evidence type="ECO:0000256" key="2">
    <source>
        <dbReference type="SAM" id="MobiDB-lite"/>
    </source>
</evidence>
<reference evidence="4 5" key="1">
    <citation type="submission" date="2024-04" db="EMBL/GenBank/DDBJ databases">
        <title>Genome assembly C_amara_ONT_v2.</title>
        <authorList>
            <person name="Yant L."/>
            <person name="Moore C."/>
            <person name="Slenker M."/>
        </authorList>
    </citation>
    <scope>NUCLEOTIDE SEQUENCE [LARGE SCALE GENOMIC DNA]</scope>
    <source>
        <tissue evidence="4">Leaf</tissue>
    </source>
</reference>
<feature type="compositionally biased region" description="Basic and acidic residues" evidence="2">
    <location>
        <begin position="214"/>
        <end position="226"/>
    </location>
</feature>
<organism evidence="4 5">
    <name type="scientific">Cardamine amara subsp. amara</name>
    <dbReference type="NCBI Taxonomy" id="228776"/>
    <lineage>
        <taxon>Eukaryota</taxon>
        <taxon>Viridiplantae</taxon>
        <taxon>Streptophyta</taxon>
        <taxon>Embryophyta</taxon>
        <taxon>Tracheophyta</taxon>
        <taxon>Spermatophyta</taxon>
        <taxon>Magnoliopsida</taxon>
        <taxon>eudicotyledons</taxon>
        <taxon>Gunneridae</taxon>
        <taxon>Pentapetalae</taxon>
        <taxon>rosids</taxon>
        <taxon>malvids</taxon>
        <taxon>Brassicales</taxon>
        <taxon>Brassicaceae</taxon>
        <taxon>Cardamineae</taxon>
        <taxon>Cardamine</taxon>
    </lineage>
</organism>
<evidence type="ECO:0000256" key="1">
    <source>
        <dbReference type="ARBA" id="ARBA00008690"/>
    </source>
</evidence>
<dbReference type="EMBL" id="JBANAX010000031">
    <property type="protein sequence ID" value="KAL1225395.1"/>
    <property type="molecule type" value="Genomic_DNA"/>
</dbReference>
<feature type="domain" description="FAF" evidence="3">
    <location>
        <begin position="112"/>
        <end position="165"/>
    </location>
</feature>
<evidence type="ECO:0000259" key="3">
    <source>
        <dbReference type="Pfam" id="PF11250"/>
    </source>
</evidence>
<comment type="caution">
    <text evidence="4">The sequence shown here is derived from an EMBL/GenBank/DDBJ whole genome shotgun (WGS) entry which is preliminary data.</text>
</comment>
<comment type="similarity">
    <text evidence="1">Belongs to the fantastic four family.</text>
</comment>
<feature type="compositionally biased region" description="Polar residues" evidence="2">
    <location>
        <begin position="203"/>
        <end position="212"/>
    </location>
</feature>
<dbReference type="PANTHER" id="PTHR33155:SF27">
    <property type="entry name" value="FANTASTIC FOUR-LIKE PROTEIN (DUF3049)"/>
    <property type="match status" value="1"/>
</dbReference>